<proteinExistence type="inferred from homology"/>
<evidence type="ECO:0000256" key="1">
    <source>
        <dbReference type="ARBA" id="ARBA00007118"/>
    </source>
</evidence>
<reference evidence="4" key="1">
    <citation type="journal article" date="2014" name="Int. J. Syst. Evol. Microbiol.">
        <title>Complete genome sequence of Corynebacterium casei LMG S-19264T (=DSM 44701T), isolated from a smear-ripened cheese.</title>
        <authorList>
            <consortium name="US DOE Joint Genome Institute (JGI-PGF)"/>
            <person name="Walter F."/>
            <person name="Albersmeier A."/>
            <person name="Kalinowski J."/>
            <person name="Ruckert C."/>
        </authorList>
    </citation>
    <scope>NUCLEOTIDE SEQUENCE</scope>
    <source>
        <strain evidence="4">CGMCC 1.12827</strain>
    </source>
</reference>
<dbReference type="Gene3D" id="3.40.109.10">
    <property type="entry name" value="NADH Oxidase"/>
    <property type="match status" value="1"/>
</dbReference>
<dbReference type="GO" id="GO:0016491">
    <property type="term" value="F:oxidoreductase activity"/>
    <property type="evidence" value="ECO:0007669"/>
    <property type="project" value="UniProtKB-KW"/>
</dbReference>
<dbReference type="SUPFAM" id="SSF55469">
    <property type="entry name" value="FMN-dependent nitroreductase-like"/>
    <property type="match status" value="1"/>
</dbReference>
<dbReference type="InterPro" id="IPR000415">
    <property type="entry name" value="Nitroreductase-like"/>
</dbReference>
<feature type="domain" description="Nitroreductase" evidence="3">
    <location>
        <begin position="62"/>
        <end position="143"/>
    </location>
</feature>
<comment type="caution">
    <text evidence="4">The sequence shown here is derived from an EMBL/GenBank/DDBJ whole genome shotgun (WGS) entry which is preliminary data.</text>
</comment>
<keyword evidence="5" id="KW-1185">Reference proteome</keyword>
<comment type="similarity">
    <text evidence="1">Belongs to the nitroreductase family.</text>
</comment>
<gene>
    <name evidence="4" type="ORF">GCM10011489_33910</name>
</gene>
<evidence type="ECO:0000313" key="5">
    <source>
        <dbReference type="Proteomes" id="UP000621454"/>
    </source>
</evidence>
<evidence type="ECO:0000313" key="4">
    <source>
        <dbReference type="EMBL" id="GGB43614.1"/>
    </source>
</evidence>
<feature type="domain" description="Nitroreductase" evidence="3">
    <location>
        <begin position="11"/>
        <end position="53"/>
    </location>
</feature>
<keyword evidence="2" id="KW-0560">Oxidoreductase</keyword>
<dbReference type="CDD" id="cd02062">
    <property type="entry name" value="Nitro_FMN_reductase"/>
    <property type="match status" value="1"/>
</dbReference>
<name>A0A916WZ34_9ACTN</name>
<dbReference type="AlphaFoldDB" id="A0A916WZ34"/>
<dbReference type="RefSeq" id="WP_188588012.1">
    <property type="nucleotide sequence ID" value="NZ_BMGC01000035.1"/>
</dbReference>
<reference evidence="4" key="2">
    <citation type="submission" date="2020-09" db="EMBL/GenBank/DDBJ databases">
        <authorList>
            <person name="Sun Q."/>
            <person name="Zhou Y."/>
        </authorList>
    </citation>
    <scope>NUCLEOTIDE SEQUENCE</scope>
    <source>
        <strain evidence="4">CGMCC 1.12827</strain>
    </source>
</reference>
<dbReference type="PANTHER" id="PTHR43673:SF10">
    <property type="entry name" value="NADH DEHYDROGENASE_NAD(P)H NITROREDUCTASE XCC3605-RELATED"/>
    <property type="match status" value="1"/>
</dbReference>
<sequence length="174" mass="18794">MNLRSLIAAATVRTYTDDPVTVDQVRALIDEARWTGSARNRQPWRFVAVFDHPTRRAIAQSGAYAAHVEHASVVLVVLSPAERNLDTEFDVGRLVQSVVLAANSRGLGTCVVSLYPEQNSARTAQLLGAEPGWVARHAIALGHPGQPPAGVRSAIPTGRRSTDELLRVHHPDVG</sequence>
<dbReference type="Pfam" id="PF00881">
    <property type="entry name" value="Nitroreductase"/>
    <property type="match status" value="2"/>
</dbReference>
<dbReference type="InterPro" id="IPR029479">
    <property type="entry name" value="Nitroreductase"/>
</dbReference>
<accession>A0A916WZ34</accession>
<organism evidence="4 5">
    <name type="scientific">Gordonia jinhuaensis</name>
    <dbReference type="NCBI Taxonomy" id="1517702"/>
    <lineage>
        <taxon>Bacteria</taxon>
        <taxon>Bacillati</taxon>
        <taxon>Actinomycetota</taxon>
        <taxon>Actinomycetes</taxon>
        <taxon>Mycobacteriales</taxon>
        <taxon>Gordoniaceae</taxon>
        <taxon>Gordonia</taxon>
    </lineage>
</organism>
<protein>
    <submittedName>
        <fullName evidence="4">Nitroreductase</fullName>
    </submittedName>
</protein>
<dbReference type="EMBL" id="BMGC01000035">
    <property type="protein sequence ID" value="GGB43614.1"/>
    <property type="molecule type" value="Genomic_DNA"/>
</dbReference>
<dbReference type="Proteomes" id="UP000621454">
    <property type="component" value="Unassembled WGS sequence"/>
</dbReference>
<evidence type="ECO:0000256" key="2">
    <source>
        <dbReference type="ARBA" id="ARBA00023002"/>
    </source>
</evidence>
<dbReference type="PANTHER" id="PTHR43673">
    <property type="entry name" value="NAD(P)H NITROREDUCTASE YDGI-RELATED"/>
    <property type="match status" value="1"/>
</dbReference>
<evidence type="ECO:0000259" key="3">
    <source>
        <dbReference type="Pfam" id="PF00881"/>
    </source>
</evidence>